<dbReference type="GO" id="GO:0050661">
    <property type="term" value="F:NADP binding"/>
    <property type="evidence" value="ECO:0007669"/>
    <property type="project" value="TreeGrafter"/>
</dbReference>
<evidence type="ECO:0000256" key="7">
    <source>
        <dbReference type="ARBA" id="ARBA00022857"/>
    </source>
</evidence>
<feature type="transmembrane region" description="Helical" evidence="14">
    <location>
        <begin position="122"/>
        <end position="145"/>
    </location>
</feature>
<dbReference type="EC" id="7.1.1.1" evidence="3"/>
<keyword evidence="4" id="KW-1003">Cell membrane</keyword>
<dbReference type="InterPro" id="IPR024605">
    <property type="entry name" value="NADP_transhyd_a_C"/>
</dbReference>
<evidence type="ECO:0000256" key="13">
    <source>
        <dbReference type="SAM" id="Coils"/>
    </source>
</evidence>
<sequence length="156" mass="16119">MATLTPEQAVEQARAAAEAARRSAEAARRSAEAAQAIADQVAEAAGNAAAAVTHGAVDPTVFRLAIFVLAIFVGYYVVWQVTPALHTPLMSVTNAISSVIVVGALLAVGVDVADGLGEGPVWARALGFIGLILASINIFGGFLVTQRMLAMYRKKG</sequence>
<keyword evidence="6 14" id="KW-0812">Transmembrane</keyword>
<evidence type="ECO:0000256" key="10">
    <source>
        <dbReference type="ARBA" id="ARBA00023027"/>
    </source>
</evidence>
<accession>A0A7X3MT61</accession>
<evidence type="ECO:0000256" key="2">
    <source>
        <dbReference type="ARBA" id="ARBA00004429"/>
    </source>
</evidence>
<dbReference type="PANTHER" id="PTHR10160:SF19">
    <property type="entry name" value="PROTON-TRANSLOCATING NAD(P)(+) TRANSHYDROGENASE"/>
    <property type="match status" value="1"/>
</dbReference>
<dbReference type="GO" id="GO:0006740">
    <property type="term" value="P:NADPH regeneration"/>
    <property type="evidence" value="ECO:0007669"/>
    <property type="project" value="TreeGrafter"/>
</dbReference>
<dbReference type="RefSeq" id="WP_160885338.1">
    <property type="nucleotide sequence ID" value="NZ_WURB01000010.1"/>
</dbReference>
<dbReference type="Proteomes" id="UP000436483">
    <property type="component" value="Unassembled WGS sequence"/>
</dbReference>
<comment type="catalytic activity">
    <reaction evidence="12">
        <text>NAD(+) + NADPH + H(+)(in) = NADH + NADP(+) + H(+)(out)</text>
        <dbReference type="Rhea" id="RHEA:47992"/>
        <dbReference type="ChEBI" id="CHEBI:15378"/>
        <dbReference type="ChEBI" id="CHEBI:57540"/>
        <dbReference type="ChEBI" id="CHEBI:57783"/>
        <dbReference type="ChEBI" id="CHEBI:57945"/>
        <dbReference type="ChEBI" id="CHEBI:58349"/>
        <dbReference type="EC" id="7.1.1.1"/>
    </reaction>
</comment>
<dbReference type="GO" id="GO:0008750">
    <property type="term" value="F:proton-translocating NAD(P)+ transhydrogenase activity"/>
    <property type="evidence" value="ECO:0007669"/>
    <property type="project" value="UniProtKB-EC"/>
</dbReference>
<proteinExistence type="predicted"/>
<evidence type="ECO:0000256" key="1">
    <source>
        <dbReference type="ARBA" id="ARBA00003943"/>
    </source>
</evidence>
<keyword evidence="11 14" id="KW-0472">Membrane</keyword>
<comment type="subcellular location">
    <subcellularLocation>
        <location evidence="2">Cell inner membrane</location>
        <topology evidence="2">Multi-pass membrane protein</topology>
    </subcellularLocation>
</comment>
<evidence type="ECO:0000256" key="8">
    <source>
        <dbReference type="ARBA" id="ARBA00022967"/>
    </source>
</evidence>
<evidence type="ECO:0000313" key="17">
    <source>
        <dbReference type="Proteomes" id="UP000436483"/>
    </source>
</evidence>
<evidence type="ECO:0000256" key="14">
    <source>
        <dbReference type="SAM" id="Phobius"/>
    </source>
</evidence>
<gene>
    <name evidence="16" type="ORF">GR328_15045</name>
</gene>
<comment type="caution">
    <text evidence="16">The sequence shown here is derived from an EMBL/GenBank/DDBJ whole genome shotgun (WGS) entry which is preliminary data.</text>
</comment>
<feature type="domain" description="NAD(P) transhydrogenase alpha subunit C-terminal" evidence="15">
    <location>
        <begin position="64"/>
        <end position="154"/>
    </location>
</feature>
<keyword evidence="7" id="KW-0521">NADP</keyword>
<feature type="transmembrane region" description="Helical" evidence="14">
    <location>
        <begin position="91"/>
        <end position="110"/>
    </location>
</feature>
<evidence type="ECO:0000256" key="11">
    <source>
        <dbReference type="ARBA" id="ARBA00023136"/>
    </source>
</evidence>
<keyword evidence="10" id="KW-0520">NAD</keyword>
<dbReference type="AlphaFoldDB" id="A0A7X3MT61"/>
<keyword evidence="8" id="KW-1278">Translocase</keyword>
<evidence type="ECO:0000259" key="15">
    <source>
        <dbReference type="Pfam" id="PF12769"/>
    </source>
</evidence>
<feature type="coiled-coil region" evidence="13">
    <location>
        <begin position="10"/>
        <end position="37"/>
    </location>
</feature>
<evidence type="ECO:0000256" key="3">
    <source>
        <dbReference type="ARBA" id="ARBA00012943"/>
    </source>
</evidence>
<organism evidence="16 17">
    <name type="scientific">Microvirga makkahensis</name>
    <dbReference type="NCBI Taxonomy" id="1128670"/>
    <lineage>
        <taxon>Bacteria</taxon>
        <taxon>Pseudomonadati</taxon>
        <taxon>Pseudomonadota</taxon>
        <taxon>Alphaproteobacteria</taxon>
        <taxon>Hyphomicrobiales</taxon>
        <taxon>Methylobacteriaceae</taxon>
        <taxon>Microvirga</taxon>
    </lineage>
</organism>
<keyword evidence="9 14" id="KW-1133">Transmembrane helix</keyword>
<name>A0A7X3MT61_9HYPH</name>
<keyword evidence="17" id="KW-1185">Reference proteome</keyword>
<comment type="function">
    <text evidence="1">The transhydrogenation between NADH and NADP is coupled to respiration and ATP hydrolysis and functions as a proton pump across the membrane.</text>
</comment>
<feature type="transmembrane region" description="Helical" evidence="14">
    <location>
        <begin position="61"/>
        <end position="79"/>
    </location>
</feature>
<dbReference type="GO" id="GO:0005886">
    <property type="term" value="C:plasma membrane"/>
    <property type="evidence" value="ECO:0007669"/>
    <property type="project" value="UniProtKB-SubCell"/>
</dbReference>
<evidence type="ECO:0000256" key="6">
    <source>
        <dbReference type="ARBA" id="ARBA00022692"/>
    </source>
</evidence>
<evidence type="ECO:0000256" key="5">
    <source>
        <dbReference type="ARBA" id="ARBA00022519"/>
    </source>
</evidence>
<dbReference type="Pfam" id="PF12769">
    <property type="entry name" value="PNTB_4TM"/>
    <property type="match status" value="1"/>
</dbReference>
<reference evidence="16 17" key="1">
    <citation type="submission" date="2019-12" db="EMBL/GenBank/DDBJ databases">
        <authorList>
            <person name="Yuan C.-G."/>
        </authorList>
    </citation>
    <scope>NUCLEOTIDE SEQUENCE [LARGE SCALE GENOMIC DNA]</scope>
    <source>
        <strain evidence="16 17">KCTC 23863</strain>
    </source>
</reference>
<evidence type="ECO:0000256" key="4">
    <source>
        <dbReference type="ARBA" id="ARBA00022475"/>
    </source>
</evidence>
<evidence type="ECO:0000256" key="12">
    <source>
        <dbReference type="ARBA" id="ARBA00048202"/>
    </source>
</evidence>
<evidence type="ECO:0000313" key="16">
    <source>
        <dbReference type="EMBL" id="MXQ12749.1"/>
    </source>
</evidence>
<protein>
    <recommendedName>
        <fullName evidence="3">proton-translocating NAD(P)(+) transhydrogenase</fullName>
        <ecNumber evidence="3">7.1.1.1</ecNumber>
    </recommendedName>
</protein>
<evidence type="ECO:0000256" key="9">
    <source>
        <dbReference type="ARBA" id="ARBA00022989"/>
    </source>
</evidence>
<reference evidence="16 17" key="2">
    <citation type="submission" date="2020-01" db="EMBL/GenBank/DDBJ databases">
        <title>Microvirga sp. nov., an arsenate reduction bacterium isolated from Tibet hotspring sediments.</title>
        <authorList>
            <person name="Xian W.-D."/>
            <person name="Li W.-J."/>
        </authorList>
    </citation>
    <scope>NUCLEOTIDE SEQUENCE [LARGE SCALE GENOMIC DNA]</scope>
    <source>
        <strain evidence="16 17">KCTC 23863</strain>
    </source>
</reference>
<dbReference type="PANTHER" id="PTHR10160">
    <property type="entry name" value="NAD(P) TRANSHYDROGENASE"/>
    <property type="match status" value="1"/>
</dbReference>
<keyword evidence="13" id="KW-0175">Coiled coil</keyword>
<dbReference type="OrthoDB" id="9810841at2"/>
<keyword evidence="5" id="KW-0997">Cell inner membrane</keyword>
<dbReference type="EMBL" id="WURB01000010">
    <property type="protein sequence ID" value="MXQ12749.1"/>
    <property type="molecule type" value="Genomic_DNA"/>
</dbReference>